<dbReference type="AlphaFoldDB" id="A0A164Z5K0"/>
<name>A0A164Z5K0_9AGAM</name>
<dbReference type="GO" id="GO:0004741">
    <property type="term" value="F:[pyruvate dehydrogenase (acetyl-transferring)]-phosphatase activity"/>
    <property type="evidence" value="ECO:0007669"/>
    <property type="project" value="TreeGrafter"/>
</dbReference>
<dbReference type="PANTHER" id="PTHR13832:SF792">
    <property type="entry name" value="GM14286P"/>
    <property type="match status" value="1"/>
</dbReference>
<dbReference type="InterPro" id="IPR001932">
    <property type="entry name" value="PPM-type_phosphatase-like_dom"/>
</dbReference>
<gene>
    <name evidence="2" type="ORF">SISNIDRAFT_472555</name>
</gene>
<feature type="domain" description="PPM-type phosphatase" evidence="1">
    <location>
        <begin position="100"/>
        <end position="510"/>
    </location>
</feature>
<dbReference type="Pfam" id="PF00481">
    <property type="entry name" value="PP2C"/>
    <property type="match status" value="1"/>
</dbReference>
<dbReference type="CDD" id="cd00143">
    <property type="entry name" value="PP2Cc"/>
    <property type="match status" value="1"/>
</dbReference>
<dbReference type="EMBL" id="KV419396">
    <property type="protein sequence ID" value="KZS97571.1"/>
    <property type="molecule type" value="Genomic_DNA"/>
</dbReference>
<reference evidence="2 3" key="1">
    <citation type="journal article" date="2016" name="Mol. Biol. Evol.">
        <title>Comparative Genomics of Early-Diverging Mushroom-Forming Fungi Provides Insights into the Origins of Lignocellulose Decay Capabilities.</title>
        <authorList>
            <person name="Nagy L.G."/>
            <person name="Riley R."/>
            <person name="Tritt A."/>
            <person name="Adam C."/>
            <person name="Daum C."/>
            <person name="Floudas D."/>
            <person name="Sun H."/>
            <person name="Yadav J.S."/>
            <person name="Pangilinan J."/>
            <person name="Larsson K.H."/>
            <person name="Matsuura K."/>
            <person name="Barry K."/>
            <person name="Labutti K."/>
            <person name="Kuo R."/>
            <person name="Ohm R.A."/>
            <person name="Bhattacharya S.S."/>
            <person name="Shirouzu T."/>
            <person name="Yoshinaga Y."/>
            <person name="Martin F.M."/>
            <person name="Grigoriev I.V."/>
            <person name="Hibbett D.S."/>
        </authorList>
    </citation>
    <scope>NUCLEOTIDE SEQUENCE [LARGE SCALE GENOMIC DNA]</scope>
    <source>
        <strain evidence="2 3">HHB9708</strain>
    </source>
</reference>
<dbReference type="Gene3D" id="3.60.40.10">
    <property type="entry name" value="PPM-type phosphatase domain"/>
    <property type="match status" value="1"/>
</dbReference>
<sequence length="524" mass="57325">MSILRPSWKPVLAFSAAVGIGTSSYLYLSRPPKSPSFEIAVKSKNSSGRSEMTTRTLPLLSKLALEERLTAIQGRKSVTRHGGVKWNWHTAQLNANDPIEDTMAQAIVERDEKDGDYMFFAVMDGHGGFWTSRLLEKVLIPSVALEIGKLGSDPVSFIPKPKTALEILKSYLPLPLGSPPPQPRRFTDDPKYMSVALQTAFANVDSEIINAPLRILSNPPKDMSTEPMALPSFLPAMSGSCALLTLLDTANRDLYVACTGDSRAVAGSFDPLTKQWSVEVLTEDQTGRNPNELTRIQSEHPADEASSVIKRGRILGGLEPSRAFGDARYKWPRETQQKLSQLFSGVLGQPMRSPPGELKTPPYVTCQPVITHRKLDFLPSSDSPEPGPKSSLRFLVLATDGLWDRLSSAQVVSLVSGYLAGVRGTIPRSTLPVVVANAGVEGKAHKPSEDDEGLQRGTWLFQDDNLATHLLRNSLLGPGGNEDELRKLVSIPPPLARSFRDDTSITVVWWEEDNTPSDTVKAKL</sequence>
<dbReference type="InterPro" id="IPR015655">
    <property type="entry name" value="PP2C"/>
</dbReference>
<organism evidence="2 3">
    <name type="scientific">Sistotremastrum niveocremeum HHB9708</name>
    <dbReference type="NCBI Taxonomy" id="1314777"/>
    <lineage>
        <taxon>Eukaryota</taxon>
        <taxon>Fungi</taxon>
        <taxon>Dikarya</taxon>
        <taxon>Basidiomycota</taxon>
        <taxon>Agaricomycotina</taxon>
        <taxon>Agaricomycetes</taxon>
        <taxon>Sistotremastrales</taxon>
        <taxon>Sistotremastraceae</taxon>
        <taxon>Sertulicium</taxon>
        <taxon>Sertulicium niveocremeum</taxon>
    </lineage>
</organism>
<protein>
    <submittedName>
        <fullName evidence="2">Protein serine/threonine phosphatase 2C</fullName>
    </submittedName>
</protein>
<dbReference type="STRING" id="1314777.A0A164Z5K0"/>
<accession>A0A164Z5K0</accession>
<dbReference type="SMART" id="SM00332">
    <property type="entry name" value="PP2Cc"/>
    <property type="match status" value="1"/>
</dbReference>
<evidence type="ECO:0000313" key="3">
    <source>
        <dbReference type="Proteomes" id="UP000076722"/>
    </source>
</evidence>
<dbReference type="PANTHER" id="PTHR13832">
    <property type="entry name" value="PROTEIN PHOSPHATASE 2C"/>
    <property type="match status" value="1"/>
</dbReference>
<evidence type="ECO:0000313" key="2">
    <source>
        <dbReference type="EMBL" id="KZS97571.1"/>
    </source>
</evidence>
<proteinExistence type="predicted"/>
<keyword evidence="3" id="KW-1185">Reference proteome</keyword>
<dbReference type="SUPFAM" id="SSF81606">
    <property type="entry name" value="PP2C-like"/>
    <property type="match status" value="1"/>
</dbReference>
<dbReference type="OrthoDB" id="420076at2759"/>
<evidence type="ECO:0000259" key="1">
    <source>
        <dbReference type="PROSITE" id="PS51746"/>
    </source>
</evidence>
<dbReference type="GO" id="GO:0005739">
    <property type="term" value="C:mitochondrion"/>
    <property type="evidence" value="ECO:0007669"/>
    <property type="project" value="TreeGrafter"/>
</dbReference>
<dbReference type="Proteomes" id="UP000076722">
    <property type="component" value="Unassembled WGS sequence"/>
</dbReference>
<dbReference type="PROSITE" id="PS51746">
    <property type="entry name" value="PPM_2"/>
    <property type="match status" value="1"/>
</dbReference>
<dbReference type="InterPro" id="IPR036457">
    <property type="entry name" value="PPM-type-like_dom_sf"/>
</dbReference>